<evidence type="ECO:0000256" key="3">
    <source>
        <dbReference type="ARBA" id="ARBA00022295"/>
    </source>
</evidence>
<evidence type="ECO:0000256" key="1">
    <source>
        <dbReference type="ARBA" id="ARBA00004656"/>
    </source>
</evidence>
<reference evidence="6" key="1">
    <citation type="submission" date="2023-10" db="EMBL/GenBank/DDBJ databases">
        <title>Genome assembly of Pristionchus species.</title>
        <authorList>
            <person name="Yoshida K."/>
            <person name="Sommer R.J."/>
        </authorList>
    </citation>
    <scope>NUCLEOTIDE SEQUENCE</scope>
    <source>
        <strain evidence="6">RS5133</strain>
    </source>
</reference>
<keyword evidence="7" id="KW-1185">Reference proteome</keyword>
<evidence type="ECO:0000313" key="7">
    <source>
        <dbReference type="Proteomes" id="UP001432322"/>
    </source>
</evidence>
<dbReference type="AlphaFoldDB" id="A0AAV5WT72"/>
<dbReference type="EMBL" id="BTSY01000007">
    <property type="protein sequence ID" value="GMT35227.1"/>
    <property type="molecule type" value="Genomic_DNA"/>
</dbReference>
<keyword evidence="5" id="KW-0458">Lysosome</keyword>
<dbReference type="Pfam" id="PF16088">
    <property type="entry name" value="BORCS7"/>
    <property type="match status" value="1"/>
</dbReference>
<proteinExistence type="inferred from homology"/>
<accession>A0AAV5WT72</accession>
<sequence>SFLASFLPFSSIMSSTVQLESKQKLPQKVTDVVCDISSMINNAVATSNSNDLMSSSFKAIVGSESLIENSSKLLESIGSMLTEMDSKFSRGGQLEHGVMMLSDAQEALQRLERVVYHDATGNKMQLNEADEEWRRRARDGWNERCSGTASCSPKTTKNS</sequence>
<dbReference type="InterPro" id="IPR032143">
    <property type="entry name" value="BORCS7"/>
</dbReference>
<comment type="caution">
    <text evidence="6">The sequence shown here is derived from an EMBL/GenBank/DDBJ whole genome shotgun (WGS) entry which is preliminary data.</text>
</comment>
<evidence type="ECO:0000256" key="2">
    <source>
        <dbReference type="ARBA" id="ARBA00005433"/>
    </source>
</evidence>
<comment type="subcellular location">
    <subcellularLocation>
        <location evidence="1">Lysosome membrane</location>
    </subcellularLocation>
</comment>
<dbReference type="GO" id="GO:0005765">
    <property type="term" value="C:lysosomal membrane"/>
    <property type="evidence" value="ECO:0007669"/>
    <property type="project" value="UniProtKB-SubCell"/>
</dbReference>
<feature type="non-terminal residue" evidence="6">
    <location>
        <position position="1"/>
    </location>
</feature>
<protein>
    <recommendedName>
        <fullName evidence="3">BLOC-1-related complex subunit 7</fullName>
    </recommendedName>
</protein>
<comment type="similarity">
    <text evidence="2">Belongs to the BORCS7 family.</text>
</comment>
<gene>
    <name evidence="6" type="ORF">PFISCL1PPCAC_26524</name>
</gene>
<evidence type="ECO:0000256" key="4">
    <source>
        <dbReference type="ARBA" id="ARBA00023136"/>
    </source>
</evidence>
<name>A0AAV5WT72_9BILA</name>
<organism evidence="6 7">
    <name type="scientific">Pristionchus fissidentatus</name>
    <dbReference type="NCBI Taxonomy" id="1538716"/>
    <lineage>
        <taxon>Eukaryota</taxon>
        <taxon>Metazoa</taxon>
        <taxon>Ecdysozoa</taxon>
        <taxon>Nematoda</taxon>
        <taxon>Chromadorea</taxon>
        <taxon>Rhabditida</taxon>
        <taxon>Rhabditina</taxon>
        <taxon>Diplogasteromorpha</taxon>
        <taxon>Diplogasteroidea</taxon>
        <taxon>Neodiplogasteridae</taxon>
        <taxon>Pristionchus</taxon>
    </lineage>
</organism>
<evidence type="ECO:0000313" key="6">
    <source>
        <dbReference type="EMBL" id="GMT35227.1"/>
    </source>
</evidence>
<keyword evidence="4" id="KW-0472">Membrane</keyword>
<dbReference type="Proteomes" id="UP001432322">
    <property type="component" value="Unassembled WGS sequence"/>
</dbReference>
<evidence type="ECO:0000256" key="5">
    <source>
        <dbReference type="ARBA" id="ARBA00023228"/>
    </source>
</evidence>